<sequence length="212" mass="23094">MASSVKTYKVGIICGSTRSPRVGPQITDFVYKTIEAHINAQNNNTAQATPITLELVDIADFNLPLFNEPGIPQSITDPAKYAHQHTRDWSARIAPLDAFVFVTPQYNWGIPAGLKNAIDFLYNEWTRKPGMIVSYGGHGGGKAAEALKTVLQGLRMGTPERTVNLSFPDRGFGGKCYVGEDLGLAVEENEVWVKGGKDIVAVWEEMVGILTG</sequence>
<dbReference type="GO" id="GO:0016491">
    <property type="term" value="F:oxidoreductase activity"/>
    <property type="evidence" value="ECO:0007669"/>
    <property type="project" value="InterPro"/>
</dbReference>
<dbReference type="InterPro" id="IPR005025">
    <property type="entry name" value="FMN_Rdtase-like_dom"/>
</dbReference>
<evidence type="ECO:0000313" key="3">
    <source>
        <dbReference type="Proteomes" id="UP000078576"/>
    </source>
</evidence>
<dbReference type="InterPro" id="IPR029039">
    <property type="entry name" value="Flavoprotein-like_sf"/>
</dbReference>
<gene>
    <name evidence="2" type="ORF">VP1G_02058</name>
</gene>
<dbReference type="GO" id="GO:0010181">
    <property type="term" value="F:FMN binding"/>
    <property type="evidence" value="ECO:0007669"/>
    <property type="project" value="TreeGrafter"/>
</dbReference>
<organism evidence="2 3">
    <name type="scientific">Cytospora mali</name>
    <name type="common">Apple Valsa canker fungus</name>
    <name type="synonym">Valsa mali</name>
    <dbReference type="NCBI Taxonomy" id="578113"/>
    <lineage>
        <taxon>Eukaryota</taxon>
        <taxon>Fungi</taxon>
        <taxon>Dikarya</taxon>
        <taxon>Ascomycota</taxon>
        <taxon>Pezizomycotina</taxon>
        <taxon>Sordariomycetes</taxon>
        <taxon>Sordariomycetidae</taxon>
        <taxon>Diaporthales</taxon>
        <taxon>Cytosporaceae</taxon>
        <taxon>Cytospora</taxon>
    </lineage>
</organism>
<accession>A0A194USL8</accession>
<dbReference type="PANTHER" id="PTHR30543:SF21">
    <property type="entry name" value="NAD(P)H-DEPENDENT FMN REDUCTASE LOT6"/>
    <property type="match status" value="1"/>
</dbReference>
<dbReference type="SUPFAM" id="SSF52218">
    <property type="entry name" value="Flavoproteins"/>
    <property type="match status" value="1"/>
</dbReference>
<proteinExistence type="predicted"/>
<evidence type="ECO:0000259" key="1">
    <source>
        <dbReference type="Pfam" id="PF03358"/>
    </source>
</evidence>
<dbReference type="Proteomes" id="UP000078576">
    <property type="component" value="Unassembled WGS sequence"/>
</dbReference>
<dbReference type="PANTHER" id="PTHR30543">
    <property type="entry name" value="CHROMATE REDUCTASE"/>
    <property type="match status" value="1"/>
</dbReference>
<dbReference type="EMBL" id="KN714675">
    <property type="protein sequence ID" value="KUI54648.1"/>
    <property type="molecule type" value="Genomic_DNA"/>
</dbReference>
<dbReference type="AlphaFoldDB" id="A0A194USL8"/>
<feature type="domain" description="NADPH-dependent FMN reductase-like" evidence="1">
    <location>
        <begin position="9"/>
        <end position="165"/>
    </location>
</feature>
<dbReference type="Pfam" id="PF03358">
    <property type="entry name" value="FMN_red"/>
    <property type="match status" value="1"/>
</dbReference>
<dbReference type="GO" id="GO:0005829">
    <property type="term" value="C:cytosol"/>
    <property type="evidence" value="ECO:0007669"/>
    <property type="project" value="TreeGrafter"/>
</dbReference>
<protein>
    <submittedName>
        <fullName evidence="2">NAD(P)H-dependent FMN reductase LOT6</fullName>
    </submittedName>
</protein>
<name>A0A194USL8_CYTMA</name>
<dbReference type="OrthoDB" id="68575at2759"/>
<evidence type="ECO:0000313" key="2">
    <source>
        <dbReference type="EMBL" id="KUI54648.1"/>
    </source>
</evidence>
<dbReference type="STRING" id="694573.A0A194USL8"/>
<keyword evidence="3" id="KW-1185">Reference proteome</keyword>
<reference evidence="3" key="1">
    <citation type="submission" date="2014-12" db="EMBL/GenBank/DDBJ databases">
        <title>Genome Sequence of Valsa Canker Pathogens Uncovers a Specific Adaption of Colonization on Woody Bark.</title>
        <authorList>
            <person name="Yin Z."/>
            <person name="Liu H."/>
            <person name="Gao X."/>
            <person name="Li Z."/>
            <person name="Song N."/>
            <person name="Ke X."/>
            <person name="Dai Q."/>
            <person name="Wu Y."/>
            <person name="Sun Y."/>
            <person name="Xu J.-R."/>
            <person name="Kang Z.K."/>
            <person name="Wang L."/>
            <person name="Huang L."/>
        </authorList>
    </citation>
    <scope>NUCLEOTIDE SEQUENCE [LARGE SCALE GENOMIC DNA]</scope>
    <source>
        <strain evidence="3">SXYL134</strain>
    </source>
</reference>
<dbReference type="InterPro" id="IPR050712">
    <property type="entry name" value="NAD(P)H-dep_reductase"/>
</dbReference>
<dbReference type="Gene3D" id="3.40.50.360">
    <property type="match status" value="1"/>
</dbReference>